<protein>
    <recommendedName>
        <fullName evidence="1">Large polyvalent protein associated domain-containing protein</fullName>
    </recommendedName>
</protein>
<dbReference type="STRING" id="1121919.SAMN02745975_01614"/>
<gene>
    <name evidence="2" type="ORF">SAMN02745975_01614</name>
</gene>
<evidence type="ECO:0000259" key="1">
    <source>
        <dbReference type="Pfam" id="PF18843"/>
    </source>
</evidence>
<accession>A0A1M6HRW5</accession>
<name>A0A1M6HRW5_9FIRM</name>
<evidence type="ECO:0000313" key="3">
    <source>
        <dbReference type="Proteomes" id="UP000184536"/>
    </source>
</evidence>
<feature type="domain" description="Large polyvalent protein associated" evidence="1">
    <location>
        <begin position="8"/>
        <end position="103"/>
    </location>
</feature>
<dbReference type="RefSeq" id="WP_110940787.1">
    <property type="nucleotide sequence ID" value="NZ_FQZV01000018.1"/>
</dbReference>
<dbReference type="InterPro" id="IPR040809">
    <property type="entry name" value="LPD28"/>
</dbReference>
<dbReference type="Pfam" id="PF18843">
    <property type="entry name" value="LPD28"/>
    <property type="match status" value="1"/>
</dbReference>
<dbReference type="OrthoDB" id="2594680at2"/>
<dbReference type="AlphaFoldDB" id="A0A1M6HRW5"/>
<reference evidence="3" key="1">
    <citation type="submission" date="2016-11" db="EMBL/GenBank/DDBJ databases">
        <authorList>
            <person name="Varghese N."/>
            <person name="Submissions S."/>
        </authorList>
    </citation>
    <scope>NUCLEOTIDE SEQUENCE [LARGE SCALE GENOMIC DNA]</scope>
    <source>
        <strain evidence="3">DSM 17957</strain>
    </source>
</reference>
<evidence type="ECO:0000313" key="2">
    <source>
        <dbReference type="EMBL" id="SHJ24898.1"/>
    </source>
</evidence>
<dbReference type="Proteomes" id="UP000184536">
    <property type="component" value="Unassembled WGS sequence"/>
</dbReference>
<keyword evidence="3" id="KW-1185">Reference proteome</keyword>
<dbReference type="EMBL" id="FQZV01000018">
    <property type="protein sequence ID" value="SHJ24898.1"/>
    <property type="molecule type" value="Genomic_DNA"/>
</dbReference>
<proteinExistence type="predicted"/>
<sequence>MARYNAMEESFEEIGLFGKPALFTPIRIDRNTVPKGLYLYEVRHDDESQGDPVQIGKGILVNHSGTVITCEKLRLDKDGFLNIEPDDFNFSAGDCRTIKDFQEKYEIKIKKTHTPER</sequence>
<organism evidence="2 3">
    <name type="scientific">Geosporobacter subterraneus DSM 17957</name>
    <dbReference type="NCBI Taxonomy" id="1121919"/>
    <lineage>
        <taxon>Bacteria</taxon>
        <taxon>Bacillati</taxon>
        <taxon>Bacillota</taxon>
        <taxon>Clostridia</taxon>
        <taxon>Peptostreptococcales</taxon>
        <taxon>Thermotaleaceae</taxon>
        <taxon>Geosporobacter</taxon>
    </lineage>
</organism>